<keyword evidence="2" id="KW-1185">Reference proteome</keyword>
<dbReference type="Proteomes" id="UP000593561">
    <property type="component" value="Unassembled WGS sequence"/>
</dbReference>
<evidence type="ECO:0000313" key="1">
    <source>
        <dbReference type="EMBL" id="MBA0631176.1"/>
    </source>
</evidence>
<name>A0A7J8T0D6_GOSDV</name>
<sequence>MPRQISKHVVIYHQQPVPAWPLKSQSYSLRNSQILISRRGWPFRQKPCLPCQVLMEVMPSEYILGATQGFGQLTVLSVNKGTRNLFSPMDGENLLFIMNLELVIESPFTKCKIKAVLLIPTLGLKWRSNQLLPATSTGMVEVQLKLKLKLLKSTCLVSKREVVQWPPMVVALAVNMPLEKHVATLLVLIIIKALAWT</sequence>
<comment type="caution">
    <text evidence="1">The sequence shown here is derived from an EMBL/GenBank/DDBJ whole genome shotgun (WGS) entry which is preliminary data.</text>
</comment>
<dbReference type="AlphaFoldDB" id="A0A7J8T0D6"/>
<accession>A0A7J8T0D6</accession>
<dbReference type="EMBL" id="JABFAC010000012">
    <property type="protein sequence ID" value="MBA0631176.1"/>
    <property type="molecule type" value="Genomic_DNA"/>
</dbReference>
<evidence type="ECO:0000313" key="2">
    <source>
        <dbReference type="Proteomes" id="UP000593561"/>
    </source>
</evidence>
<reference evidence="1 2" key="1">
    <citation type="journal article" date="2019" name="Genome Biol. Evol.">
        <title>Insights into the evolution of the New World diploid cottons (Gossypium, subgenus Houzingenia) based on genome sequencing.</title>
        <authorList>
            <person name="Grover C.E."/>
            <person name="Arick M.A. 2nd"/>
            <person name="Thrash A."/>
            <person name="Conover J.L."/>
            <person name="Sanders W.S."/>
            <person name="Peterson D.G."/>
            <person name="Frelichowski J.E."/>
            <person name="Scheffler J.A."/>
            <person name="Scheffler B.E."/>
            <person name="Wendel J.F."/>
        </authorList>
    </citation>
    <scope>NUCLEOTIDE SEQUENCE [LARGE SCALE GENOMIC DNA]</scope>
    <source>
        <strain evidence="1">27</strain>
        <tissue evidence="1">Leaf</tissue>
    </source>
</reference>
<protein>
    <submittedName>
        <fullName evidence="1">Uncharacterized protein</fullName>
    </submittedName>
</protein>
<proteinExistence type="predicted"/>
<gene>
    <name evidence="1" type="ORF">Godav_003192</name>
</gene>
<organism evidence="1 2">
    <name type="scientific">Gossypium davidsonii</name>
    <name type="common">Davidson's cotton</name>
    <name type="synonym">Gossypium klotzschianum subsp. davidsonii</name>
    <dbReference type="NCBI Taxonomy" id="34287"/>
    <lineage>
        <taxon>Eukaryota</taxon>
        <taxon>Viridiplantae</taxon>
        <taxon>Streptophyta</taxon>
        <taxon>Embryophyta</taxon>
        <taxon>Tracheophyta</taxon>
        <taxon>Spermatophyta</taxon>
        <taxon>Magnoliopsida</taxon>
        <taxon>eudicotyledons</taxon>
        <taxon>Gunneridae</taxon>
        <taxon>Pentapetalae</taxon>
        <taxon>rosids</taxon>
        <taxon>malvids</taxon>
        <taxon>Malvales</taxon>
        <taxon>Malvaceae</taxon>
        <taxon>Malvoideae</taxon>
        <taxon>Gossypium</taxon>
    </lineage>
</organism>